<reference evidence="5" key="1">
    <citation type="submission" date="2016-10" db="EMBL/GenBank/DDBJ databases">
        <authorList>
            <person name="Varghese N."/>
            <person name="Submissions S."/>
        </authorList>
    </citation>
    <scope>NUCLEOTIDE SEQUENCE [LARGE SCALE GENOMIC DNA]</scope>
    <source>
        <strain evidence="5">DSM 45079</strain>
    </source>
</reference>
<gene>
    <name evidence="4" type="ORF">SAMN04488563_1655</name>
</gene>
<dbReference type="STRING" id="419479.SAMN04488563_1655"/>
<dbReference type="PROSITE" id="PS50800">
    <property type="entry name" value="SAP"/>
    <property type="match status" value="1"/>
</dbReference>
<feature type="domain" description="SAP" evidence="3">
    <location>
        <begin position="75"/>
        <end position="109"/>
    </location>
</feature>
<keyword evidence="5" id="KW-1185">Reference proteome</keyword>
<evidence type="ECO:0000313" key="5">
    <source>
        <dbReference type="Proteomes" id="UP000182977"/>
    </source>
</evidence>
<sequence length="189" mass="19515">MTIWLCRRCTARFAVGLAACPQCGSVIHHEEGADMPGKTTRHGGGTTANLEVVTGDFTVDEAAAAAVASAAPSPFDTLSADELKSACEARGLAKSGSKPKLIARLVEHDAQHPGDLGAEVTAGGDADEVVDELASEYDVFDEDVLRAECAERELPTDGDKAQLVARLVEHDAAQAAEQAAKEAGSDGDG</sequence>
<proteinExistence type="inferred from homology"/>
<dbReference type="RefSeq" id="WP_046771231.1">
    <property type="nucleotide sequence ID" value="NZ_LBMC01000040.1"/>
</dbReference>
<dbReference type="SUPFAM" id="SSF68906">
    <property type="entry name" value="SAP domain"/>
    <property type="match status" value="2"/>
</dbReference>
<name>A0A1H2IEL7_9ACTN</name>
<evidence type="ECO:0000313" key="4">
    <source>
        <dbReference type="EMBL" id="SDU42542.1"/>
    </source>
</evidence>
<evidence type="ECO:0000256" key="2">
    <source>
        <dbReference type="ARBA" id="ARBA00046328"/>
    </source>
</evidence>
<dbReference type="PANTHER" id="PTHR46551:SF1">
    <property type="entry name" value="SAP DOMAIN-CONTAINING RIBONUCLEOPROTEIN"/>
    <property type="match status" value="1"/>
</dbReference>
<dbReference type="Proteomes" id="UP000182977">
    <property type="component" value="Chromosome I"/>
</dbReference>
<dbReference type="InterPro" id="IPR036361">
    <property type="entry name" value="SAP_dom_sf"/>
</dbReference>
<dbReference type="AlphaFoldDB" id="A0A1H2IEL7"/>
<dbReference type="InterPro" id="IPR052240">
    <property type="entry name" value="SAP_domain_ribonucleoprotein"/>
</dbReference>
<dbReference type="InterPro" id="IPR003034">
    <property type="entry name" value="SAP_dom"/>
</dbReference>
<dbReference type="EMBL" id="LT629791">
    <property type="protein sequence ID" value="SDU42542.1"/>
    <property type="molecule type" value="Genomic_DNA"/>
</dbReference>
<protein>
    <submittedName>
        <fullName evidence="4">SAP domain-containing protein</fullName>
    </submittedName>
</protein>
<organism evidence="4 5">
    <name type="scientific">Jiangella alkaliphila</name>
    <dbReference type="NCBI Taxonomy" id="419479"/>
    <lineage>
        <taxon>Bacteria</taxon>
        <taxon>Bacillati</taxon>
        <taxon>Actinomycetota</taxon>
        <taxon>Actinomycetes</taxon>
        <taxon>Jiangellales</taxon>
        <taxon>Jiangellaceae</taxon>
        <taxon>Jiangella</taxon>
    </lineage>
</organism>
<dbReference type="SMART" id="SM00513">
    <property type="entry name" value="SAP"/>
    <property type="match status" value="2"/>
</dbReference>
<dbReference type="Gene3D" id="1.10.720.30">
    <property type="entry name" value="SAP domain"/>
    <property type="match status" value="2"/>
</dbReference>
<evidence type="ECO:0000259" key="3">
    <source>
        <dbReference type="PROSITE" id="PS50800"/>
    </source>
</evidence>
<accession>A0A1H2IEL7</accession>
<comment type="similarity">
    <text evidence="2">Belongs to the SAP domain-containing ribonucleoprotein family.</text>
</comment>
<dbReference type="Pfam" id="PF02037">
    <property type="entry name" value="SAP"/>
    <property type="match status" value="2"/>
</dbReference>
<dbReference type="GO" id="GO:0016973">
    <property type="term" value="P:poly(A)+ mRNA export from nucleus"/>
    <property type="evidence" value="ECO:0007669"/>
    <property type="project" value="TreeGrafter"/>
</dbReference>
<keyword evidence="1" id="KW-0597">Phosphoprotein</keyword>
<dbReference type="PANTHER" id="PTHR46551">
    <property type="entry name" value="SAP DOMAIN-CONTAINING RIBONUCLEOPROTEIN"/>
    <property type="match status" value="1"/>
</dbReference>
<evidence type="ECO:0000256" key="1">
    <source>
        <dbReference type="ARBA" id="ARBA00022553"/>
    </source>
</evidence>
<dbReference type="OrthoDB" id="5198688at2"/>